<reference evidence="1" key="1">
    <citation type="submission" date="2018-05" db="EMBL/GenBank/DDBJ databases">
        <title>Draft genome of Mucuna pruriens seed.</title>
        <authorList>
            <person name="Nnadi N.E."/>
            <person name="Vos R."/>
            <person name="Hasami M.H."/>
            <person name="Devisetty U.K."/>
            <person name="Aguiy J.C."/>
        </authorList>
    </citation>
    <scope>NUCLEOTIDE SEQUENCE [LARGE SCALE GENOMIC DNA]</scope>
    <source>
        <strain evidence="1">JCA_2017</strain>
    </source>
</reference>
<dbReference type="EMBL" id="QJKJ01007958">
    <property type="protein sequence ID" value="RDX81338.1"/>
    <property type="molecule type" value="Genomic_DNA"/>
</dbReference>
<organism evidence="1 2">
    <name type="scientific">Mucuna pruriens</name>
    <name type="common">Velvet bean</name>
    <name type="synonym">Dolichos pruriens</name>
    <dbReference type="NCBI Taxonomy" id="157652"/>
    <lineage>
        <taxon>Eukaryota</taxon>
        <taxon>Viridiplantae</taxon>
        <taxon>Streptophyta</taxon>
        <taxon>Embryophyta</taxon>
        <taxon>Tracheophyta</taxon>
        <taxon>Spermatophyta</taxon>
        <taxon>Magnoliopsida</taxon>
        <taxon>eudicotyledons</taxon>
        <taxon>Gunneridae</taxon>
        <taxon>Pentapetalae</taxon>
        <taxon>rosids</taxon>
        <taxon>fabids</taxon>
        <taxon>Fabales</taxon>
        <taxon>Fabaceae</taxon>
        <taxon>Papilionoideae</taxon>
        <taxon>50 kb inversion clade</taxon>
        <taxon>NPAAA clade</taxon>
        <taxon>indigoferoid/millettioid clade</taxon>
        <taxon>Phaseoleae</taxon>
        <taxon>Mucuna</taxon>
    </lineage>
</organism>
<dbReference type="Proteomes" id="UP000257109">
    <property type="component" value="Unassembled WGS sequence"/>
</dbReference>
<gene>
    <name evidence="1" type="ORF">CR513_37996</name>
</gene>
<comment type="caution">
    <text evidence="1">The sequence shown here is derived from an EMBL/GenBank/DDBJ whole genome shotgun (WGS) entry which is preliminary data.</text>
</comment>
<evidence type="ECO:0000313" key="1">
    <source>
        <dbReference type="EMBL" id="RDX81338.1"/>
    </source>
</evidence>
<keyword evidence="2" id="KW-1185">Reference proteome</keyword>
<protein>
    <submittedName>
        <fullName evidence="1">Uncharacterized protein</fullName>
    </submittedName>
</protein>
<feature type="non-terminal residue" evidence="1">
    <location>
        <position position="1"/>
    </location>
</feature>
<accession>A0A371FSQ3</accession>
<evidence type="ECO:0000313" key="2">
    <source>
        <dbReference type="Proteomes" id="UP000257109"/>
    </source>
</evidence>
<proteinExistence type="predicted"/>
<sequence>MGRHEKDVLREVLPCPRTTSIRKEICGIRHQNGVGVINTTGATIEGIVEVVVVQPPLPTIVQPLQPLVIIANILQVKQKERLLQDLKKLRDFYEQLVKHSTLMFVLKKSPGCGIEVDKMDEAPPKQLQIGTAKCDLGLRS</sequence>
<dbReference type="AlphaFoldDB" id="A0A371FSQ3"/>
<name>A0A371FSQ3_MUCPR</name>